<reference evidence="1" key="1">
    <citation type="submission" date="2019-10" db="EMBL/GenBank/DDBJ databases">
        <authorList>
            <consortium name="DOE Joint Genome Institute"/>
            <person name="Kuo A."/>
            <person name="Miyauchi S."/>
            <person name="Kiss E."/>
            <person name="Drula E."/>
            <person name="Kohler A."/>
            <person name="Sanchez-Garcia M."/>
            <person name="Andreopoulos B."/>
            <person name="Barry K.W."/>
            <person name="Bonito G."/>
            <person name="Buee M."/>
            <person name="Carver A."/>
            <person name="Chen C."/>
            <person name="Cichocki N."/>
            <person name="Clum A."/>
            <person name="Culley D."/>
            <person name="Crous P.W."/>
            <person name="Fauchery L."/>
            <person name="Girlanda M."/>
            <person name="Hayes R."/>
            <person name="Keri Z."/>
            <person name="Labutti K."/>
            <person name="Lipzen A."/>
            <person name="Lombard V."/>
            <person name="Magnuson J."/>
            <person name="Maillard F."/>
            <person name="Morin E."/>
            <person name="Murat C."/>
            <person name="Nolan M."/>
            <person name="Ohm R."/>
            <person name="Pangilinan J."/>
            <person name="Pereira M."/>
            <person name="Perotto S."/>
            <person name="Peter M."/>
            <person name="Riley R."/>
            <person name="Sitrit Y."/>
            <person name="Stielow B."/>
            <person name="Szollosi G."/>
            <person name="Zifcakova L."/>
            <person name="Stursova M."/>
            <person name="Spatafora J.W."/>
            <person name="Tedersoo L."/>
            <person name="Vaario L.-M."/>
            <person name="Yamada A."/>
            <person name="Yan M."/>
            <person name="Wang P."/>
            <person name="Xu J."/>
            <person name="Bruns T."/>
            <person name="Baldrian P."/>
            <person name="Vilgalys R."/>
            <person name="Henrissat B."/>
            <person name="Grigoriev I.V."/>
            <person name="Hibbett D."/>
            <person name="Nagy L.G."/>
            <person name="Martin F.M."/>
        </authorList>
    </citation>
    <scope>NUCLEOTIDE SEQUENCE</scope>
    <source>
        <strain evidence="1">P2</strain>
    </source>
</reference>
<reference evidence="1" key="2">
    <citation type="journal article" date="2020" name="Nat. Commun.">
        <title>Large-scale genome sequencing of mycorrhizal fungi provides insights into the early evolution of symbiotic traits.</title>
        <authorList>
            <person name="Miyauchi S."/>
            <person name="Kiss E."/>
            <person name="Kuo A."/>
            <person name="Drula E."/>
            <person name="Kohler A."/>
            <person name="Sanchez-Garcia M."/>
            <person name="Morin E."/>
            <person name="Andreopoulos B."/>
            <person name="Barry K.W."/>
            <person name="Bonito G."/>
            <person name="Buee M."/>
            <person name="Carver A."/>
            <person name="Chen C."/>
            <person name="Cichocki N."/>
            <person name="Clum A."/>
            <person name="Culley D."/>
            <person name="Crous P.W."/>
            <person name="Fauchery L."/>
            <person name="Girlanda M."/>
            <person name="Hayes R.D."/>
            <person name="Keri Z."/>
            <person name="LaButti K."/>
            <person name="Lipzen A."/>
            <person name="Lombard V."/>
            <person name="Magnuson J."/>
            <person name="Maillard F."/>
            <person name="Murat C."/>
            <person name="Nolan M."/>
            <person name="Ohm R.A."/>
            <person name="Pangilinan J."/>
            <person name="Pereira M.F."/>
            <person name="Perotto S."/>
            <person name="Peter M."/>
            <person name="Pfister S."/>
            <person name="Riley R."/>
            <person name="Sitrit Y."/>
            <person name="Stielow J.B."/>
            <person name="Szollosi G."/>
            <person name="Zifcakova L."/>
            <person name="Stursova M."/>
            <person name="Spatafora J.W."/>
            <person name="Tedersoo L."/>
            <person name="Vaario L.M."/>
            <person name="Yamada A."/>
            <person name="Yan M."/>
            <person name="Wang P."/>
            <person name="Xu J."/>
            <person name="Bruns T."/>
            <person name="Baldrian P."/>
            <person name="Vilgalys R."/>
            <person name="Dunand C."/>
            <person name="Henrissat B."/>
            <person name="Grigoriev I.V."/>
            <person name="Hibbett D."/>
            <person name="Nagy L.G."/>
            <person name="Martin F.M."/>
        </authorList>
    </citation>
    <scope>NUCLEOTIDE SEQUENCE</scope>
    <source>
        <strain evidence="1">P2</strain>
    </source>
</reference>
<sequence length="90" mass="10333">MPHHDQSSDSSRDILSTGRKTKRNTDNSDNEDNLYFRFSKQVHRRYLGFGTMGSAFFARNMINDDLVQAANEDKSARSLSRLKTLVAKHK</sequence>
<accession>A0ACB6YZ58</accession>
<dbReference type="EMBL" id="MU118637">
    <property type="protein sequence ID" value="KAF9642166.1"/>
    <property type="molecule type" value="Genomic_DNA"/>
</dbReference>
<name>A0ACB6YZ58_THEGA</name>
<proteinExistence type="predicted"/>
<evidence type="ECO:0000313" key="1">
    <source>
        <dbReference type="EMBL" id="KAF9642166.1"/>
    </source>
</evidence>
<comment type="caution">
    <text evidence="1">The sequence shown here is derived from an EMBL/GenBank/DDBJ whole genome shotgun (WGS) entry which is preliminary data.</text>
</comment>
<dbReference type="Proteomes" id="UP000886501">
    <property type="component" value="Unassembled WGS sequence"/>
</dbReference>
<gene>
    <name evidence="1" type="ORF">BDM02DRAFT_3193771</name>
</gene>
<organism evidence="1 2">
    <name type="scientific">Thelephora ganbajun</name>
    <name type="common">Ganba fungus</name>
    <dbReference type="NCBI Taxonomy" id="370292"/>
    <lineage>
        <taxon>Eukaryota</taxon>
        <taxon>Fungi</taxon>
        <taxon>Dikarya</taxon>
        <taxon>Basidiomycota</taxon>
        <taxon>Agaricomycotina</taxon>
        <taxon>Agaricomycetes</taxon>
        <taxon>Thelephorales</taxon>
        <taxon>Thelephoraceae</taxon>
        <taxon>Thelephora</taxon>
    </lineage>
</organism>
<evidence type="ECO:0000313" key="2">
    <source>
        <dbReference type="Proteomes" id="UP000886501"/>
    </source>
</evidence>
<keyword evidence="2" id="KW-1185">Reference proteome</keyword>
<protein>
    <submittedName>
        <fullName evidence="1">Uncharacterized protein</fullName>
    </submittedName>
</protein>